<dbReference type="RefSeq" id="WP_338839649.1">
    <property type="nucleotide sequence ID" value="NZ_CP147988.1"/>
</dbReference>
<keyword evidence="3" id="KW-1185">Reference proteome</keyword>
<evidence type="ECO:0008006" key="4">
    <source>
        <dbReference type="Google" id="ProtNLM"/>
    </source>
</evidence>
<dbReference type="Proteomes" id="UP001447857">
    <property type="component" value="Chromosome"/>
</dbReference>
<evidence type="ECO:0000313" key="3">
    <source>
        <dbReference type="Proteomes" id="UP001447857"/>
    </source>
</evidence>
<dbReference type="EMBL" id="CP147988">
    <property type="protein sequence ID" value="WXK48964.1"/>
    <property type="molecule type" value="Genomic_DNA"/>
</dbReference>
<feature type="transmembrane region" description="Helical" evidence="1">
    <location>
        <begin position="313"/>
        <end position="335"/>
    </location>
</feature>
<evidence type="ECO:0000256" key="1">
    <source>
        <dbReference type="SAM" id="Phobius"/>
    </source>
</evidence>
<keyword evidence="1" id="KW-0472">Membrane</keyword>
<name>A0ABZ2Q3V4_9FLAO</name>
<reference evidence="2 3" key="1">
    <citation type="submission" date="2024-02" db="EMBL/GenBank/DDBJ databases">
        <title>complete genome of Flavobacterium ginsenosidimutans Str. YTB16.</title>
        <authorList>
            <person name="Wang Q."/>
        </authorList>
    </citation>
    <scope>NUCLEOTIDE SEQUENCE [LARGE SCALE GENOMIC DNA]</scope>
    <source>
        <strain evidence="2 3">YTB16</strain>
    </source>
</reference>
<protein>
    <recommendedName>
        <fullName evidence="4">Competence protein</fullName>
    </recommendedName>
</protein>
<keyword evidence="1" id="KW-0812">Transmembrane</keyword>
<accession>A0ABZ2Q3V4</accession>
<sequence>MNENISRINALYNQGLEAKDIARRSDNDLEQYKIASNFYEKAVELIDLILKNTDYSNINFITQTKALREYYLYESNECLYAFDYKRNLFETAIVFATKAKKHIQYALKIIDENFDQLNEETKSFLLTMKSNWTLSIQTIPIRQLEPIAKRAMLNKDYITALDSYREMWELQDKAHSYVINSQLPEVFKRTERGNYLASKASISMSLAGVYVAKSINNNYQKEILEQFLIALDYIKQAQEINPEQDKYKVGKDQTIRNIREILEKNPDNWDAFYYNFEGNTLLNNIMKETNVKKFNETELKRKLNLNENKGKKLLIFGGFWLSVFIILMSSISILFMLNIPWWSIILIVLLVQFAYALISATVLRNLGDLSEKGLLEIYKLTIKYNFNLFNSNKPGKEDAKM</sequence>
<gene>
    <name evidence="2" type="ORF">V6624_18245</name>
</gene>
<proteinExistence type="predicted"/>
<organism evidence="2 3">
    <name type="scientific">Flavobacterium ginsenosidimutans</name>
    <dbReference type="NCBI Taxonomy" id="687844"/>
    <lineage>
        <taxon>Bacteria</taxon>
        <taxon>Pseudomonadati</taxon>
        <taxon>Bacteroidota</taxon>
        <taxon>Flavobacteriia</taxon>
        <taxon>Flavobacteriales</taxon>
        <taxon>Flavobacteriaceae</taxon>
        <taxon>Flavobacterium</taxon>
    </lineage>
</organism>
<keyword evidence="1" id="KW-1133">Transmembrane helix</keyword>
<feature type="transmembrane region" description="Helical" evidence="1">
    <location>
        <begin position="341"/>
        <end position="363"/>
    </location>
</feature>
<evidence type="ECO:0000313" key="2">
    <source>
        <dbReference type="EMBL" id="WXK48964.1"/>
    </source>
</evidence>